<dbReference type="InterPro" id="IPR002938">
    <property type="entry name" value="FAD-bd"/>
</dbReference>
<dbReference type="PRINTS" id="PR00420">
    <property type="entry name" value="RNGMNOXGNASE"/>
</dbReference>
<dbReference type="AlphaFoldDB" id="A0A4D7YK37"/>
<sequence>MRFDADVIIVGGGIGGLALALALHNKGIECRVVEAAKEYAAIGAGVNLLPHAVAPLAQIGLLEALSEHGNQTTNLQFYTEHGLHIHCERRGLAAGHDYPQLSLHRANLHKVLRAAFDERLGAGQIRMASKCVRIDQDDESVSVRVETEHGGMAVVRGKIVVGCDGIHSMARKQLFPNEGPPIFSGVTMWRGVTEMRSFLGGHTMVLAGCLRAGKVVAYPVTPPSHGSVQLVNWVAEIRGAHEQTIGWETSGNVNSLAWANRDWMLPGLDVPTMLRQTERVLVYPMVDRDPLAQWSFGRITLLGDAAHPMYPFGSNGACQAILDAFALAAHLSDQGANQEALWAYQQQRLPPTRDVTLLNRVSPPDDILDEVDRRSRGRPVNSINEIIQPAEINWRMARYQRTTAGAIGGVLNSIAPQSAGISGEKLREGL</sequence>
<dbReference type="EMBL" id="CP039924">
    <property type="protein sequence ID" value="QCL97751.1"/>
    <property type="molecule type" value="Genomic_DNA"/>
</dbReference>
<dbReference type="NCBIfam" id="NF005720">
    <property type="entry name" value="PRK07538.1"/>
    <property type="match status" value="1"/>
</dbReference>
<dbReference type="InterPro" id="IPR036188">
    <property type="entry name" value="FAD/NAD-bd_sf"/>
</dbReference>
<dbReference type="PANTHER" id="PTHR13789">
    <property type="entry name" value="MONOOXYGENASE"/>
    <property type="match status" value="1"/>
</dbReference>
<dbReference type="SUPFAM" id="SSF54373">
    <property type="entry name" value="FAD-linked reductases, C-terminal domain"/>
    <property type="match status" value="1"/>
</dbReference>
<dbReference type="SUPFAM" id="SSF51905">
    <property type="entry name" value="FAD/NAD(P)-binding domain"/>
    <property type="match status" value="1"/>
</dbReference>
<dbReference type="RefSeq" id="WP_137006090.1">
    <property type="nucleotide sequence ID" value="NZ_CP039924.1"/>
</dbReference>
<dbReference type="InterPro" id="IPR050493">
    <property type="entry name" value="FAD-dep_Monooxygenase_BioMet"/>
</dbReference>
<geneLocation type="plasmid" evidence="5">
    <name>patcfbp7129a</name>
</geneLocation>
<keyword evidence="2" id="KW-0503">Monooxygenase</keyword>
<evidence type="ECO:0000256" key="1">
    <source>
        <dbReference type="ARBA" id="ARBA00023002"/>
    </source>
</evidence>
<proteinExistence type="predicted"/>
<evidence type="ECO:0000259" key="3">
    <source>
        <dbReference type="Pfam" id="PF01494"/>
    </source>
</evidence>
<protein>
    <submittedName>
        <fullName evidence="4">FAD-binding protein</fullName>
    </submittedName>
</protein>
<reference evidence="4 5" key="1">
    <citation type="submission" date="2019-04" db="EMBL/GenBank/DDBJ databases">
        <title>Complete genome sequence of Agrobacterium tumefaciens CFBP7129.</title>
        <authorList>
            <person name="Haryono M."/>
            <person name="Lin Y.-C."/>
            <person name="Lai E.-M."/>
            <person name="Kuo C.-H."/>
        </authorList>
    </citation>
    <scope>NUCLEOTIDE SEQUENCE [LARGE SCALE GENOMIC DNA]</scope>
    <source>
        <strain evidence="4 5">CFBP7129</strain>
        <plasmid evidence="5">patcfbp7129a</plasmid>
    </source>
</reference>
<keyword evidence="4" id="KW-0614">Plasmid</keyword>
<dbReference type="Gene3D" id="3.30.9.30">
    <property type="match status" value="1"/>
</dbReference>
<dbReference type="Gene3D" id="3.50.50.60">
    <property type="entry name" value="FAD/NAD(P)-binding domain"/>
    <property type="match status" value="1"/>
</dbReference>
<feature type="domain" description="FAD-binding" evidence="3">
    <location>
        <begin position="4"/>
        <end position="355"/>
    </location>
</feature>
<evidence type="ECO:0000256" key="2">
    <source>
        <dbReference type="ARBA" id="ARBA00023033"/>
    </source>
</evidence>
<evidence type="ECO:0000313" key="4">
    <source>
        <dbReference type="EMBL" id="QCL97751.1"/>
    </source>
</evidence>
<name>A0A4D7YK37_AGRTU</name>
<accession>A0A4D7YK37</accession>
<dbReference type="PANTHER" id="PTHR13789:SF268">
    <property type="entry name" value="5-METHYLPHENAZINE-1-CARBOXYLATE 1-MONOOXYGENASE"/>
    <property type="match status" value="1"/>
</dbReference>
<gene>
    <name evidence="4" type="ORF">CFBP7129_26425</name>
</gene>
<dbReference type="GO" id="GO:0004497">
    <property type="term" value="F:monooxygenase activity"/>
    <property type="evidence" value="ECO:0007669"/>
    <property type="project" value="UniProtKB-KW"/>
</dbReference>
<dbReference type="Pfam" id="PF01494">
    <property type="entry name" value="FAD_binding_3"/>
    <property type="match status" value="1"/>
</dbReference>
<organism evidence="4 5">
    <name type="scientific">Agrobacterium tumefaciens</name>
    <dbReference type="NCBI Taxonomy" id="358"/>
    <lineage>
        <taxon>Bacteria</taxon>
        <taxon>Pseudomonadati</taxon>
        <taxon>Pseudomonadota</taxon>
        <taxon>Alphaproteobacteria</taxon>
        <taxon>Hyphomicrobiales</taxon>
        <taxon>Rhizobiaceae</taxon>
        <taxon>Rhizobium/Agrobacterium group</taxon>
        <taxon>Agrobacterium</taxon>
        <taxon>Agrobacterium tumefaciens complex</taxon>
    </lineage>
</organism>
<dbReference type="Proteomes" id="UP000298649">
    <property type="component" value="Plasmid pAtCFBP7129a"/>
</dbReference>
<evidence type="ECO:0000313" key="5">
    <source>
        <dbReference type="Proteomes" id="UP000298649"/>
    </source>
</evidence>
<dbReference type="GO" id="GO:0071949">
    <property type="term" value="F:FAD binding"/>
    <property type="evidence" value="ECO:0007669"/>
    <property type="project" value="InterPro"/>
</dbReference>
<keyword evidence="1" id="KW-0560">Oxidoreductase</keyword>